<comment type="caution">
    <text evidence="2">The sequence shown here is derived from an EMBL/GenBank/DDBJ whole genome shotgun (WGS) entry which is preliminary data.</text>
</comment>
<organism evidence="2">
    <name type="scientific">Lyngbya confervoides BDU141951</name>
    <dbReference type="NCBI Taxonomy" id="1574623"/>
    <lineage>
        <taxon>Bacteria</taxon>
        <taxon>Bacillati</taxon>
        <taxon>Cyanobacteriota</taxon>
        <taxon>Cyanophyceae</taxon>
        <taxon>Oscillatoriophycideae</taxon>
        <taxon>Oscillatoriales</taxon>
        <taxon>Microcoleaceae</taxon>
        <taxon>Lyngbya</taxon>
    </lineage>
</organism>
<dbReference type="SUPFAM" id="SSF51182">
    <property type="entry name" value="RmlC-like cupins"/>
    <property type="match status" value="1"/>
</dbReference>
<reference evidence="2" key="1">
    <citation type="submission" date="2014-11" db="EMBL/GenBank/DDBJ databases">
        <authorList>
            <person name="Malar M.C."/>
            <person name="Sen D."/>
            <person name="Tripathy S."/>
        </authorList>
    </citation>
    <scope>NUCLEOTIDE SEQUENCE</scope>
    <source>
        <strain evidence="2">BDU141951</strain>
    </source>
</reference>
<dbReference type="InterPro" id="IPR025979">
    <property type="entry name" value="ChrR-like_cupin_dom"/>
</dbReference>
<evidence type="ECO:0000313" key="2">
    <source>
        <dbReference type="EMBL" id="NEV66528.1"/>
    </source>
</evidence>
<reference evidence="2" key="2">
    <citation type="journal article" date="2015" name="Genome Announc.">
        <title>Draft Genome Sequence of Filamentous Marine Cyanobacterium Lyngbya confervoides Strain BDU141951.</title>
        <authorList>
            <person name="Chandrababunaidu M.M."/>
            <person name="Sen D."/>
            <person name="Tripathy S."/>
        </authorList>
    </citation>
    <scope>NUCLEOTIDE SEQUENCE</scope>
    <source>
        <strain evidence="2">BDU141951</strain>
    </source>
</reference>
<name>A0A0C1YBS2_9CYAN</name>
<dbReference type="InterPro" id="IPR014710">
    <property type="entry name" value="RmlC-like_jellyroll"/>
</dbReference>
<reference evidence="2" key="3">
    <citation type="submission" date="2020-02" db="EMBL/GenBank/DDBJ databases">
        <authorList>
            <person name="Sarangi A.N."/>
            <person name="Ghosh S."/>
            <person name="Mukherjee M."/>
            <person name="Tripathy S."/>
        </authorList>
    </citation>
    <scope>NUCLEOTIDE SEQUENCE</scope>
    <source>
        <strain evidence="2">BDU141951</strain>
    </source>
</reference>
<dbReference type="AlphaFoldDB" id="A0A0C1YBS2"/>
<sequence length="127" mass="13994">MAKTTAPYWNPLQANHADQWTAIEGSNGLIEQLFLAVDEVTGDFTRLTRFKAGADTSEFGPQIHDFPEEIFIVSGELYDQACDRWLTAGDYASRPPGEVHGPFIAKTDCLVLDCSYPSQVMPHAADS</sequence>
<accession>A0A0C1YBS2</accession>
<gene>
    <name evidence="2" type="ORF">QQ91_005325</name>
</gene>
<proteinExistence type="predicted"/>
<feature type="domain" description="ChrR-like cupin" evidence="1">
    <location>
        <begin position="19"/>
        <end position="112"/>
    </location>
</feature>
<dbReference type="Gene3D" id="2.60.120.10">
    <property type="entry name" value="Jelly Rolls"/>
    <property type="match status" value="1"/>
</dbReference>
<evidence type="ECO:0000259" key="1">
    <source>
        <dbReference type="Pfam" id="PF12973"/>
    </source>
</evidence>
<dbReference type="InterPro" id="IPR011051">
    <property type="entry name" value="RmlC_Cupin_sf"/>
</dbReference>
<dbReference type="Pfam" id="PF12973">
    <property type="entry name" value="Cupin_7"/>
    <property type="match status" value="1"/>
</dbReference>
<dbReference type="EMBL" id="JTHE02000003">
    <property type="protein sequence ID" value="NEV66528.1"/>
    <property type="molecule type" value="Genomic_DNA"/>
</dbReference>
<protein>
    <recommendedName>
        <fullName evidence="1">ChrR-like cupin domain-containing protein</fullName>
    </recommendedName>
</protein>